<dbReference type="Proteomes" id="UP000716291">
    <property type="component" value="Unassembled WGS sequence"/>
</dbReference>
<organism evidence="2 3">
    <name type="scientific">Rhizopus oryzae</name>
    <name type="common">Mucormycosis agent</name>
    <name type="synonym">Rhizopus arrhizus var. delemar</name>
    <dbReference type="NCBI Taxonomy" id="64495"/>
    <lineage>
        <taxon>Eukaryota</taxon>
        <taxon>Fungi</taxon>
        <taxon>Fungi incertae sedis</taxon>
        <taxon>Mucoromycota</taxon>
        <taxon>Mucoromycotina</taxon>
        <taxon>Mucoromycetes</taxon>
        <taxon>Mucorales</taxon>
        <taxon>Mucorineae</taxon>
        <taxon>Rhizopodaceae</taxon>
        <taxon>Rhizopus</taxon>
    </lineage>
</organism>
<dbReference type="AlphaFoldDB" id="A0A9P6WU47"/>
<feature type="region of interest" description="Disordered" evidence="1">
    <location>
        <begin position="53"/>
        <end position="89"/>
    </location>
</feature>
<comment type="caution">
    <text evidence="2">The sequence shown here is derived from an EMBL/GenBank/DDBJ whole genome shotgun (WGS) entry which is preliminary data.</text>
</comment>
<accession>A0A9P6WU47</accession>
<reference evidence="2" key="1">
    <citation type="journal article" date="2020" name="Microb. Genom.">
        <title>Genetic diversity of clinical and environmental Mucorales isolates obtained from an investigation of mucormycosis cases among solid organ transplant recipients.</title>
        <authorList>
            <person name="Nguyen M.H."/>
            <person name="Kaul D."/>
            <person name="Muto C."/>
            <person name="Cheng S.J."/>
            <person name="Richter R.A."/>
            <person name="Bruno V.M."/>
            <person name="Liu G."/>
            <person name="Beyhan S."/>
            <person name="Sundermann A.J."/>
            <person name="Mounaud S."/>
            <person name="Pasculle A.W."/>
            <person name="Nierman W.C."/>
            <person name="Driscoll E."/>
            <person name="Cumbie R."/>
            <person name="Clancy C.J."/>
            <person name="Dupont C.L."/>
        </authorList>
    </citation>
    <scope>NUCLEOTIDE SEQUENCE</scope>
    <source>
        <strain evidence="2">GL11</strain>
    </source>
</reference>
<dbReference type="EMBL" id="JAANQT010007586">
    <property type="protein sequence ID" value="KAG1286285.1"/>
    <property type="molecule type" value="Genomic_DNA"/>
</dbReference>
<proteinExistence type="predicted"/>
<evidence type="ECO:0000256" key="1">
    <source>
        <dbReference type="SAM" id="MobiDB-lite"/>
    </source>
</evidence>
<feature type="compositionally biased region" description="Basic and acidic residues" evidence="1">
    <location>
        <begin position="73"/>
        <end position="82"/>
    </location>
</feature>
<evidence type="ECO:0000313" key="2">
    <source>
        <dbReference type="EMBL" id="KAG1286285.1"/>
    </source>
</evidence>
<gene>
    <name evidence="2" type="ORF">G6F64_014205</name>
</gene>
<sequence length="125" mass="14170">MNSTLQEDLDHGILPGDKIDPADVRHAKVYRCSLAQFENSVTGFRTGLRKLAVKKQTNPRRKPTSKPAHYHAVTRETDEPNQVKKKGTPRTEVIVAGTIVTDAASKSCRLRERFMVWLMDRMPAR</sequence>
<protein>
    <submittedName>
        <fullName evidence="2">Uncharacterized protein</fullName>
    </submittedName>
</protein>
<name>A0A9P6WU47_RHIOR</name>
<feature type="compositionally biased region" description="Basic residues" evidence="1">
    <location>
        <begin position="53"/>
        <end position="64"/>
    </location>
</feature>
<evidence type="ECO:0000313" key="3">
    <source>
        <dbReference type="Proteomes" id="UP000716291"/>
    </source>
</evidence>
<keyword evidence="3" id="KW-1185">Reference proteome</keyword>